<dbReference type="Proteomes" id="UP001162483">
    <property type="component" value="Unassembled WGS sequence"/>
</dbReference>
<dbReference type="EMBL" id="CATNWA010016785">
    <property type="protein sequence ID" value="CAI9595360.1"/>
    <property type="molecule type" value="Genomic_DNA"/>
</dbReference>
<evidence type="ECO:0000313" key="2">
    <source>
        <dbReference type="EMBL" id="CAI9595360.1"/>
    </source>
</evidence>
<name>A0ABN9FE96_9NEOB</name>
<accession>A0ABN9FE96</accession>
<organism evidence="2 3">
    <name type="scientific">Staurois parvus</name>
    <dbReference type="NCBI Taxonomy" id="386267"/>
    <lineage>
        <taxon>Eukaryota</taxon>
        <taxon>Metazoa</taxon>
        <taxon>Chordata</taxon>
        <taxon>Craniata</taxon>
        <taxon>Vertebrata</taxon>
        <taxon>Euteleostomi</taxon>
        <taxon>Amphibia</taxon>
        <taxon>Batrachia</taxon>
        <taxon>Anura</taxon>
        <taxon>Neobatrachia</taxon>
        <taxon>Ranoidea</taxon>
        <taxon>Ranidae</taxon>
        <taxon>Staurois</taxon>
    </lineage>
</organism>
<protein>
    <submittedName>
        <fullName evidence="2">Uncharacterized protein</fullName>
    </submittedName>
</protein>
<comment type="caution">
    <text evidence="2">The sequence shown here is derived from an EMBL/GenBank/DDBJ whole genome shotgun (WGS) entry which is preliminary data.</text>
</comment>
<feature type="region of interest" description="Disordered" evidence="1">
    <location>
        <begin position="37"/>
        <end position="60"/>
    </location>
</feature>
<gene>
    <name evidence="2" type="ORF">SPARVUS_LOCUS11878914</name>
</gene>
<evidence type="ECO:0000256" key="1">
    <source>
        <dbReference type="SAM" id="MobiDB-lite"/>
    </source>
</evidence>
<keyword evidence="3" id="KW-1185">Reference proteome</keyword>
<proteinExistence type="predicted"/>
<sequence>MHSPKEKKNTLAIYTKLSMYRMVTVPSVLSGDKTWTFGQEKKQRGSGSNSIFTQCRGLTP</sequence>
<evidence type="ECO:0000313" key="3">
    <source>
        <dbReference type="Proteomes" id="UP001162483"/>
    </source>
</evidence>
<reference evidence="2" key="1">
    <citation type="submission" date="2023-05" db="EMBL/GenBank/DDBJ databases">
        <authorList>
            <person name="Stuckert A."/>
        </authorList>
    </citation>
    <scope>NUCLEOTIDE SEQUENCE</scope>
</reference>